<organism evidence="1 2">
    <name type="scientific">Listeria monocytogenes</name>
    <dbReference type="NCBI Taxonomy" id="1639"/>
    <lineage>
        <taxon>Bacteria</taxon>
        <taxon>Bacillati</taxon>
        <taxon>Bacillota</taxon>
        <taxon>Bacilli</taxon>
        <taxon>Bacillales</taxon>
        <taxon>Listeriaceae</taxon>
        <taxon>Listeria</taxon>
    </lineage>
</organism>
<dbReference type="AlphaFoldDB" id="A0A823J086"/>
<comment type="caution">
    <text evidence="1">The sequence shown here is derived from an EMBL/GenBank/DDBJ whole genome shotgun (WGS) entry which is preliminary data.</text>
</comment>
<name>A0A823J086_LISMN</name>
<evidence type="ECO:0000313" key="2">
    <source>
        <dbReference type="Proteomes" id="UP000524387"/>
    </source>
</evidence>
<dbReference type="EMBL" id="AABEKN010000008">
    <property type="protein sequence ID" value="EAG9355042.1"/>
    <property type="molecule type" value="Genomic_DNA"/>
</dbReference>
<gene>
    <name evidence="1" type="ORF">CW895_14710</name>
</gene>
<accession>A0A823J086</accession>
<proteinExistence type="predicted"/>
<sequence>MESQSYTKAERSRTKSLLNLYLESEGIDKEDGLHEIILQFLEQQTKYGISERDRPHLERLRELQKQLHAEQNKHH</sequence>
<reference evidence="1 2" key="1">
    <citation type="submission" date="2019-04" db="EMBL/GenBank/DDBJ databases">
        <authorList>
            <consortium name="GenomeTrakr network: Whole genome sequencing for foodborne pathogen traceback"/>
        </authorList>
    </citation>
    <scope>NUCLEOTIDE SEQUENCE [LARGE SCALE GENOMIC DNA]</scope>
    <source>
        <strain evidence="1 2">CFSAN072502</strain>
    </source>
</reference>
<evidence type="ECO:0000313" key="1">
    <source>
        <dbReference type="EMBL" id="EAG9355042.1"/>
    </source>
</evidence>
<protein>
    <submittedName>
        <fullName evidence="1">Uncharacterized protein</fullName>
    </submittedName>
</protein>
<dbReference type="Proteomes" id="UP000524387">
    <property type="component" value="Unassembled WGS sequence"/>
</dbReference>
<dbReference type="RefSeq" id="WP_117114336.1">
    <property type="nucleotide sequence ID" value="NZ_CP090058.1"/>
</dbReference>